<proteinExistence type="predicted"/>
<dbReference type="AlphaFoldDB" id="A0A3B0Y6G5"/>
<dbReference type="EMBL" id="UOFJ01000569">
    <property type="protein sequence ID" value="VAW71127.1"/>
    <property type="molecule type" value="Genomic_DNA"/>
</dbReference>
<evidence type="ECO:0000313" key="1">
    <source>
        <dbReference type="EMBL" id="VAW71127.1"/>
    </source>
</evidence>
<sequence length="212" mass="24205">MEPVSLVKEISDLISAHEVPFHVEDEWVVPMSKLPAIRATWYPREDNGRLEVDVLLEDERIINECFAGIGSGSQGINDALQNFSVNSFHVLLAAFWEVNDQDQVMSEKWSFHGKTYTVFIGNLGTRGSKGVNPEIPEKLFESIENAIKNELLQNKLSWFRCFFCDVSGNQIFEVLKNNEDWQSGLSALQSLPWLKTNGYYSVRNFLIIKENT</sequence>
<organism evidence="1">
    <name type="scientific">hydrothermal vent metagenome</name>
    <dbReference type="NCBI Taxonomy" id="652676"/>
    <lineage>
        <taxon>unclassified sequences</taxon>
        <taxon>metagenomes</taxon>
        <taxon>ecological metagenomes</taxon>
    </lineage>
</organism>
<name>A0A3B0Y6G5_9ZZZZ</name>
<dbReference type="InterPro" id="IPR045929">
    <property type="entry name" value="DUF6348"/>
</dbReference>
<accession>A0A3B0Y6G5</accession>
<dbReference type="Pfam" id="PF19875">
    <property type="entry name" value="DUF6348"/>
    <property type="match status" value="1"/>
</dbReference>
<reference evidence="1" key="1">
    <citation type="submission" date="2018-06" db="EMBL/GenBank/DDBJ databases">
        <authorList>
            <person name="Zhirakovskaya E."/>
        </authorList>
    </citation>
    <scope>NUCLEOTIDE SEQUENCE</scope>
</reference>
<protein>
    <submittedName>
        <fullName evidence="1">Uncharacterized protein</fullName>
    </submittedName>
</protein>
<gene>
    <name evidence="1" type="ORF">MNBD_GAMMA10-1647</name>
</gene>